<evidence type="ECO:0000256" key="5">
    <source>
        <dbReference type="RuleBase" id="RU361277"/>
    </source>
</evidence>
<gene>
    <name evidence="9" type="ORF">AMORRO_LOCUS35</name>
</gene>
<keyword evidence="6" id="KW-0472">Membrane</keyword>
<feature type="transmembrane region" description="Helical" evidence="6">
    <location>
        <begin position="207"/>
        <end position="229"/>
    </location>
</feature>
<dbReference type="Pfam" id="PF08240">
    <property type="entry name" value="ADH_N"/>
    <property type="match status" value="1"/>
</dbReference>
<keyword evidence="6" id="KW-1133">Transmembrane helix</keyword>
<proteinExistence type="inferred from homology"/>
<name>A0A9N8V4Z4_9GLOM</name>
<keyword evidence="3 5" id="KW-0862">Zinc</keyword>
<comment type="cofactor">
    <cofactor evidence="1 5">
        <name>Zn(2+)</name>
        <dbReference type="ChEBI" id="CHEBI:29105"/>
    </cofactor>
</comment>
<reference evidence="9" key="1">
    <citation type="submission" date="2021-06" db="EMBL/GenBank/DDBJ databases">
        <authorList>
            <person name="Kallberg Y."/>
            <person name="Tangrot J."/>
            <person name="Rosling A."/>
        </authorList>
    </citation>
    <scope>NUCLEOTIDE SEQUENCE</scope>
    <source>
        <strain evidence="9">CL551</strain>
    </source>
</reference>
<evidence type="ECO:0000256" key="3">
    <source>
        <dbReference type="ARBA" id="ARBA00022833"/>
    </source>
</evidence>
<protein>
    <submittedName>
        <fullName evidence="9">15524_t:CDS:1</fullName>
    </submittedName>
</protein>
<dbReference type="Gene3D" id="3.90.180.10">
    <property type="entry name" value="Medium-chain alcohol dehydrogenases, catalytic domain"/>
    <property type="match status" value="2"/>
</dbReference>
<sequence length="483" mass="53759">MQAITYQEPFKVLVKTVPLPQIIEPTDAIVKISSSGLCGSDLHRMRSSSFFFHFEIKDSDDQHNSLNSVYRNDERGPDKDTIMGHEFVGTIHQIGSDVNKNIPHDQDRFKIGDRVLSPFTTCCGEASQVYGVIYDGHGINGAQAEYIRVPLASTTLVKVPSEISDNLGLLLADILSTGYFCAENGLNGLIGQREIKCDANSYDENDVLVVVGCGPVGLMTVVSAVYLGAKKVYAIDSINERLMLARDFGAIPLHLDLDDPVQTVKEATGGRGADVVMEVVGNSSALELAYKLLRPAGMLSSVGVHNSKSFPFSPTNGYDKNITYKSGRCPVRRILERTTQLVLTKRFDLEKIITHEMKLCDGEGAYNIFDKKLDGCVKVATLSMDSLCLFFFSSFFHDKVLYTHFTWDEFGETPFFCPSNYFYGSKTLEMACKVRAANLICLWAFLFLAIAWARFLQVGYIDETFDISIKLVDDPEKGYIRYE</sequence>
<dbReference type="OrthoDB" id="3941538at2759"/>
<evidence type="ECO:0000259" key="8">
    <source>
        <dbReference type="Pfam" id="PF08240"/>
    </source>
</evidence>
<organism evidence="9 10">
    <name type="scientific">Acaulospora morrowiae</name>
    <dbReference type="NCBI Taxonomy" id="94023"/>
    <lineage>
        <taxon>Eukaryota</taxon>
        <taxon>Fungi</taxon>
        <taxon>Fungi incertae sedis</taxon>
        <taxon>Mucoromycota</taxon>
        <taxon>Glomeromycotina</taxon>
        <taxon>Glomeromycetes</taxon>
        <taxon>Diversisporales</taxon>
        <taxon>Acaulosporaceae</taxon>
        <taxon>Acaulospora</taxon>
    </lineage>
</organism>
<evidence type="ECO:0000256" key="4">
    <source>
        <dbReference type="ARBA" id="ARBA00023002"/>
    </source>
</evidence>
<dbReference type="Pfam" id="PF00107">
    <property type="entry name" value="ADH_zinc_N"/>
    <property type="match status" value="1"/>
</dbReference>
<evidence type="ECO:0000256" key="1">
    <source>
        <dbReference type="ARBA" id="ARBA00001947"/>
    </source>
</evidence>
<comment type="caution">
    <text evidence="9">The sequence shown here is derived from an EMBL/GenBank/DDBJ whole genome shotgun (WGS) entry which is preliminary data.</text>
</comment>
<keyword evidence="2 5" id="KW-0479">Metal-binding</keyword>
<evidence type="ECO:0000256" key="2">
    <source>
        <dbReference type="ARBA" id="ARBA00022723"/>
    </source>
</evidence>
<feature type="domain" description="Alcohol dehydrogenase-like C-terminal" evidence="7">
    <location>
        <begin position="215"/>
        <end position="324"/>
    </location>
</feature>
<keyword evidence="10" id="KW-1185">Reference proteome</keyword>
<dbReference type="InterPro" id="IPR002328">
    <property type="entry name" value="ADH_Zn_CS"/>
</dbReference>
<comment type="similarity">
    <text evidence="5">Belongs to the zinc-containing alcohol dehydrogenase family.</text>
</comment>
<dbReference type="PANTHER" id="PTHR42813">
    <property type="entry name" value="ZINC-TYPE ALCOHOL DEHYDROGENASE-LIKE"/>
    <property type="match status" value="1"/>
</dbReference>
<feature type="transmembrane region" description="Helical" evidence="6">
    <location>
        <begin position="436"/>
        <end position="455"/>
    </location>
</feature>
<dbReference type="SUPFAM" id="SSF50129">
    <property type="entry name" value="GroES-like"/>
    <property type="match status" value="1"/>
</dbReference>
<dbReference type="GO" id="GO:0008270">
    <property type="term" value="F:zinc ion binding"/>
    <property type="evidence" value="ECO:0007669"/>
    <property type="project" value="InterPro"/>
</dbReference>
<dbReference type="PANTHER" id="PTHR42813:SF2">
    <property type="entry name" value="DEHYDROGENASE, ZINC-CONTAINING, PUTATIVE (AFU_ORTHOLOGUE AFUA_2G02810)-RELATED"/>
    <property type="match status" value="1"/>
</dbReference>
<dbReference type="InterPro" id="IPR013154">
    <property type="entry name" value="ADH-like_N"/>
</dbReference>
<dbReference type="InterPro" id="IPR013149">
    <property type="entry name" value="ADH-like_C"/>
</dbReference>
<dbReference type="PROSITE" id="PS00059">
    <property type="entry name" value="ADH_ZINC"/>
    <property type="match status" value="1"/>
</dbReference>
<feature type="domain" description="Alcohol dehydrogenase-like N-terminal" evidence="8">
    <location>
        <begin position="25"/>
        <end position="160"/>
    </location>
</feature>
<evidence type="ECO:0000313" key="10">
    <source>
        <dbReference type="Proteomes" id="UP000789342"/>
    </source>
</evidence>
<dbReference type="SUPFAM" id="SSF51735">
    <property type="entry name" value="NAD(P)-binding Rossmann-fold domains"/>
    <property type="match status" value="1"/>
</dbReference>
<evidence type="ECO:0000256" key="6">
    <source>
        <dbReference type="SAM" id="Phobius"/>
    </source>
</evidence>
<keyword evidence="6" id="KW-0812">Transmembrane</keyword>
<keyword evidence="4" id="KW-0560">Oxidoreductase</keyword>
<dbReference type="AlphaFoldDB" id="A0A9N8V4Z4"/>
<accession>A0A9N8V4Z4</accession>
<dbReference type="InterPro" id="IPR011032">
    <property type="entry name" value="GroES-like_sf"/>
</dbReference>
<dbReference type="InterPro" id="IPR036291">
    <property type="entry name" value="NAD(P)-bd_dom_sf"/>
</dbReference>
<dbReference type="GO" id="GO:0016491">
    <property type="term" value="F:oxidoreductase activity"/>
    <property type="evidence" value="ECO:0007669"/>
    <property type="project" value="UniProtKB-KW"/>
</dbReference>
<dbReference type="Proteomes" id="UP000789342">
    <property type="component" value="Unassembled WGS sequence"/>
</dbReference>
<dbReference type="Gene3D" id="3.40.50.720">
    <property type="entry name" value="NAD(P)-binding Rossmann-like Domain"/>
    <property type="match status" value="1"/>
</dbReference>
<dbReference type="EMBL" id="CAJVPV010000007">
    <property type="protein sequence ID" value="CAG8437705.1"/>
    <property type="molecule type" value="Genomic_DNA"/>
</dbReference>
<evidence type="ECO:0000313" key="9">
    <source>
        <dbReference type="EMBL" id="CAG8437705.1"/>
    </source>
</evidence>
<evidence type="ECO:0000259" key="7">
    <source>
        <dbReference type="Pfam" id="PF00107"/>
    </source>
</evidence>